<dbReference type="FunFam" id="2.30.30.30:FF:000045">
    <property type="entry name" value="50S ribosomal protein L14e"/>
    <property type="match status" value="1"/>
</dbReference>
<dbReference type="SUPFAM" id="SSF50104">
    <property type="entry name" value="Translation proteins SH3-like domain"/>
    <property type="match status" value="1"/>
</dbReference>
<dbReference type="InterPro" id="IPR008991">
    <property type="entry name" value="Translation_prot_SH3-like_sf"/>
</dbReference>
<comment type="similarity">
    <text evidence="3">Belongs to the eukaryotic ribosomal protein eL14 family.</text>
</comment>
<dbReference type="InterPro" id="IPR014722">
    <property type="entry name" value="Rib_uL2_dom2"/>
</dbReference>
<evidence type="ECO:0000259" key="4">
    <source>
        <dbReference type="Pfam" id="PF00467"/>
    </source>
</evidence>
<organism evidence="5">
    <name type="scientific">Ignisphaera aggregans</name>
    <dbReference type="NCBI Taxonomy" id="334771"/>
    <lineage>
        <taxon>Archaea</taxon>
        <taxon>Thermoproteota</taxon>
        <taxon>Thermoprotei</taxon>
        <taxon>Desulfurococcales</taxon>
        <taxon>Desulfurococcaceae</taxon>
        <taxon>Ignisphaera</taxon>
    </lineage>
</organism>
<dbReference type="PANTHER" id="PTHR11127:SF2">
    <property type="entry name" value="LARGE RIBOSOMAL SUBUNIT PROTEIN EL14"/>
    <property type="match status" value="1"/>
</dbReference>
<dbReference type="EMBL" id="DTFF01000051">
    <property type="protein sequence ID" value="HGI88008.1"/>
    <property type="molecule type" value="Genomic_DNA"/>
</dbReference>
<sequence length="100" mass="11289">MPVIEVGRICVKVAGREAGRKCVIVDIIDENFILVTGPKQLTGVKRRRCNLNHVEVLDKKIDIQKGASDEEVLRALEQAGLIDFMKERVKVRLTPALLRR</sequence>
<keyword evidence="2 3" id="KW-0687">Ribonucleoprotein</keyword>
<accession>A0A7C4FI53</accession>
<protein>
    <recommendedName>
        <fullName evidence="3">Large ribosomal subunit protein eL14</fullName>
    </recommendedName>
</protein>
<comment type="caution">
    <text evidence="5">The sequence shown here is derived from an EMBL/GenBank/DDBJ whole genome shotgun (WGS) entry which is preliminary data.</text>
</comment>
<dbReference type="InterPro" id="IPR005824">
    <property type="entry name" value="KOW"/>
</dbReference>
<dbReference type="CDD" id="cd23702">
    <property type="entry name" value="eL14"/>
    <property type="match status" value="1"/>
</dbReference>
<gene>
    <name evidence="3" type="primary">rpl14e</name>
    <name evidence="5" type="ORF">ENV14_06440</name>
</gene>
<dbReference type="GO" id="GO:0042273">
    <property type="term" value="P:ribosomal large subunit biogenesis"/>
    <property type="evidence" value="ECO:0007669"/>
    <property type="project" value="TreeGrafter"/>
</dbReference>
<reference evidence="5" key="1">
    <citation type="journal article" date="2020" name="mSystems">
        <title>Genome- and Community-Level Interaction Insights into Carbon Utilization and Element Cycling Functions of Hydrothermarchaeota in Hydrothermal Sediment.</title>
        <authorList>
            <person name="Zhou Z."/>
            <person name="Liu Y."/>
            <person name="Xu W."/>
            <person name="Pan J."/>
            <person name="Luo Z.H."/>
            <person name="Li M."/>
        </authorList>
    </citation>
    <scope>NUCLEOTIDE SEQUENCE [LARGE SCALE GENOMIC DNA]</scope>
    <source>
        <strain evidence="5">SpSt-732</strain>
    </source>
</reference>
<dbReference type="HAMAP" id="MF_00721">
    <property type="entry name" value="Ribosomal_eL14"/>
    <property type="match status" value="1"/>
</dbReference>
<dbReference type="AlphaFoldDB" id="A0A7C4FI53"/>
<proteinExistence type="inferred from homology"/>
<keyword evidence="1 3" id="KW-0689">Ribosomal protein</keyword>
<evidence type="ECO:0000256" key="3">
    <source>
        <dbReference type="HAMAP-Rule" id="MF_00721"/>
    </source>
</evidence>
<dbReference type="GO" id="GO:0006412">
    <property type="term" value="P:translation"/>
    <property type="evidence" value="ECO:0007669"/>
    <property type="project" value="UniProtKB-UniRule"/>
</dbReference>
<evidence type="ECO:0000313" key="5">
    <source>
        <dbReference type="EMBL" id="HGI88008.1"/>
    </source>
</evidence>
<dbReference type="NCBIfam" id="NF003320">
    <property type="entry name" value="PRK04333.1"/>
    <property type="match status" value="1"/>
</dbReference>
<dbReference type="PANTHER" id="PTHR11127">
    <property type="entry name" value="60S RIBOSOMAL PROTEIN L14"/>
    <property type="match status" value="1"/>
</dbReference>
<name>A0A7C4FI53_9CREN</name>
<dbReference type="InterPro" id="IPR023651">
    <property type="entry name" value="Ribosomal_eL14_arc"/>
</dbReference>
<dbReference type="GO" id="GO:0003723">
    <property type="term" value="F:RNA binding"/>
    <property type="evidence" value="ECO:0007669"/>
    <property type="project" value="InterPro"/>
</dbReference>
<dbReference type="Gene3D" id="2.30.30.30">
    <property type="match status" value="1"/>
</dbReference>
<dbReference type="Pfam" id="PF00467">
    <property type="entry name" value="KOW"/>
    <property type="match status" value="1"/>
</dbReference>
<dbReference type="GO" id="GO:0003735">
    <property type="term" value="F:structural constituent of ribosome"/>
    <property type="evidence" value="ECO:0007669"/>
    <property type="project" value="InterPro"/>
</dbReference>
<dbReference type="GO" id="GO:0022625">
    <property type="term" value="C:cytosolic large ribosomal subunit"/>
    <property type="evidence" value="ECO:0007669"/>
    <property type="project" value="TreeGrafter"/>
</dbReference>
<dbReference type="InterPro" id="IPR039660">
    <property type="entry name" value="Ribosomal_eL14"/>
</dbReference>
<evidence type="ECO:0000256" key="2">
    <source>
        <dbReference type="ARBA" id="ARBA00023274"/>
    </source>
</evidence>
<feature type="domain" description="KOW" evidence="4">
    <location>
        <begin position="6"/>
        <end position="35"/>
    </location>
</feature>
<evidence type="ECO:0000256" key="1">
    <source>
        <dbReference type="ARBA" id="ARBA00022980"/>
    </source>
</evidence>